<dbReference type="GO" id="GO:0004364">
    <property type="term" value="F:glutathione transferase activity"/>
    <property type="evidence" value="ECO:0007669"/>
    <property type="project" value="TreeGrafter"/>
</dbReference>
<dbReference type="SFLD" id="SFLDG01153">
    <property type="entry name" value="Main.4:_Theta-like"/>
    <property type="match status" value="1"/>
</dbReference>
<evidence type="ECO:0000259" key="3">
    <source>
        <dbReference type="PROSITE" id="PS50405"/>
    </source>
</evidence>
<dbReference type="InterPro" id="IPR004046">
    <property type="entry name" value="GST_C"/>
</dbReference>
<comment type="subunit">
    <text evidence="1">Homodimer.</text>
</comment>
<accession>A0AAW1V2R3</accession>
<dbReference type="InterPro" id="IPR036249">
    <property type="entry name" value="Thioredoxin-like_sf"/>
</dbReference>
<reference evidence="4 5" key="1">
    <citation type="submission" date="2023-03" db="EMBL/GenBank/DDBJ databases">
        <title>Genome insight into feeding habits of ladybird beetles.</title>
        <authorList>
            <person name="Li H.-S."/>
            <person name="Huang Y.-H."/>
            <person name="Pang H."/>
        </authorList>
    </citation>
    <scope>NUCLEOTIDE SEQUENCE [LARGE SCALE GENOMIC DNA]</scope>
    <source>
        <strain evidence="4">SYSU_2023b</strain>
        <tissue evidence="4">Whole body</tissue>
    </source>
</reference>
<dbReference type="AlphaFoldDB" id="A0AAW1V2R3"/>
<evidence type="ECO:0000313" key="4">
    <source>
        <dbReference type="EMBL" id="KAK9887088.1"/>
    </source>
</evidence>
<protein>
    <recommendedName>
        <fullName evidence="6">Glutathione S-transferase</fullName>
    </recommendedName>
</protein>
<sequence>MAPILYMSLASPPARAVIMTAEELGIKLELKACNVIEKEQFTPEFLRMNPSHTVPTLDDDGFYLFESGAIMTYLVNKYGKEDSLYPKDIKKRATVDQLLHFSTQSFTTFLYVARPIVLFSEKKSTISEENKSRLFANIEILEKIIGDKEFVTGNQLTIADLSFVSWISTVDVMYTIEEGRFPSVVRWWKNLENRPCYKINKEGVKQFANIWASRE</sequence>
<dbReference type="SFLD" id="SFLDS00019">
    <property type="entry name" value="Glutathione_Transferase_(cytos"/>
    <property type="match status" value="1"/>
</dbReference>
<dbReference type="Pfam" id="PF00043">
    <property type="entry name" value="GST_C"/>
    <property type="match status" value="1"/>
</dbReference>
<comment type="caution">
    <text evidence="4">The sequence shown here is derived from an EMBL/GenBank/DDBJ whole genome shotgun (WGS) entry which is preliminary data.</text>
</comment>
<evidence type="ECO:0000259" key="2">
    <source>
        <dbReference type="PROSITE" id="PS50404"/>
    </source>
</evidence>
<organism evidence="4 5">
    <name type="scientific">Henosepilachna vigintioctopunctata</name>
    <dbReference type="NCBI Taxonomy" id="420089"/>
    <lineage>
        <taxon>Eukaryota</taxon>
        <taxon>Metazoa</taxon>
        <taxon>Ecdysozoa</taxon>
        <taxon>Arthropoda</taxon>
        <taxon>Hexapoda</taxon>
        <taxon>Insecta</taxon>
        <taxon>Pterygota</taxon>
        <taxon>Neoptera</taxon>
        <taxon>Endopterygota</taxon>
        <taxon>Coleoptera</taxon>
        <taxon>Polyphaga</taxon>
        <taxon>Cucujiformia</taxon>
        <taxon>Coccinelloidea</taxon>
        <taxon>Coccinellidae</taxon>
        <taxon>Epilachninae</taxon>
        <taxon>Epilachnini</taxon>
        <taxon>Henosepilachna</taxon>
    </lineage>
</organism>
<dbReference type="InterPro" id="IPR004045">
    <property type="entry name" value="Glutathione_S-Trfase_N"/>
</dbReference>
<dbReference type="PANTHER" id="PTHR43969:SF9">
    <property type="entry name" value="GLUTATHIONE S TRANSFERASE D10, ISOFORM A-RELATED"/>
    <property type="match status" value="1"/>
</dbReference>
<dbReference type="SUPFAM" id="SSF47616">
    <property type="entry name" value="GST C-terminal domain-like"/>
    <property type="match status" value="1"/>
</dbReference>
<dbReference type="PROSITE" id="PS50405">
    <property type="entry name" value="GST_CTER"/>
    <property type="match status" value="1"/>
</dbReference>
<name>A0AAW1V2R3_9CUCU</name>
<dbReference type="Gene3D" id="3.40.30.10">
    <property type="entry name" value="Glutaredoxin"/>
    <property type="match status" value="1"/>
</dbReference>
<feature type="domain" description="GST C-terminal" evidence="3">
    <location>
        <begin position="88"/>
        <end position="211"/>
    </location>
</feature>
<evidence type="ECO:0008006" key="6">
    <source>
        <dbReference type="Google" id="ProtNLM"/>
    </source>
</evidence>
<dbReference type="GO" id="GO:0006749">
    <property type="term" value="P:glutathione metabolic process"/>
    <property type="evidence" value="ECO:0007669"/>
    <property type="project" value="TreeGrafter"/>
</dbReference>
<dbReference type="EMBL" id="JARQZJ010000104">
    <property type="protein sequence ID" value="KAK9887088.1"/>
    <property type="molecule type" value="Genomic_DNA"/>
</dbReference>
<dbReference type="CDD" id="cd03045">
    <property type="entry name" value="GST_N_Delta_Epsilon"/>
    <property type="match status" value="1"/>
</dbReference>
<dbReference type="Proteomes" id="UP001431783">
    <property type="component" value="Unassembled WGS sequence"/>
</dbReference>
<dbReference type="InterPro" id="IPR036282">
    <property type="entry name" value="Glutathione-S-Trfase_C_sf"/>
</dbReference>
<dbReference type="PANTHER" id="PTHR43969">
    <property type="entry name" value="GLUTATHIONE S TRANSFERASE D10, ISOFORM A-RELATED"/>
    <property type="match status" value="1"/>
</dbReference>
<dbReference type="InterPro" id="IPR040079">
    <property type="entry name" value="Glutathione_S-Trfase"/>
</dbReference>
<dbReference type="FunFam" id="1.20.1050.10:FF:000007">
    <property type="entry name" value="Glutathione S-transferase 1-1"/>
    <property type="match status" value="1"/>
</dbReference>
<dbReference type="FunFam" id="3.40.30.10:FF:000034">
    <property type="entry name" value="glutathione S-transferase 1"/>
    <property type="match status" value="1"/>
</dbReference>
<dbReference type="SUPFAM" id="SSF52833">
    <property type="entry name" value="Thioredoxin-like"/>
    <property type="match status" value="1"/>
</dbReference>
<dbReference type="Gene3D" id="1.20.1050.10">
    <property type="match status" value="1"/>
</dbReference>
<keyword evidence="5" id="KW-1185">Reference proteome</keyword>
<dbReference type="SFLD" id="SFLDG00358">
    <property type="entry name" value="Main_(cytGST)"/>
    <property type="match status" value="1"/>
</dbReference>
<evidence type="ECO:0000256" key="1">
    <source>
        <dbReference type="ARBA" id="ARBA00011738"/>
    </source>
</evidence>
<gene>
    <name evidence="4" type="ORF">WA026_020032</name>
</gene>
<dbReference type="PROSITE" id="PS50404">
    <property type="entry name" value="GST_NTER"/>
    <property type="match status" value="1"/>
</dbReference>
<dbReference type="InterPro" id="IPR010987">
    <property type="entry name" value="Glutathione-S-Trfase_C-like"/>
</dbReference>
<proteinExistence type="predicted"/>
<evidence type="ECO:0000313" key="5">
    <source>
        <dbReference type="Proteomes" id="UP001431783"/>
    </source>
</evidence>
<dbReference type="Pfam" id="PF13417">
    <property type="entry name" value="GST_N_3"/>
    <property type="match status" value="1"/>
</dbReference>
<feature type="domain" description="GST N-terminal" evidence="2">
    <location>
        <begin position="1"/>
        <end position="82"/>
    </location>
</feature>